<dbReference type="InterPro" id="IPR052155">
    <property type="entry name" value="Biofilm_reg_signaling"/>
</dbReference>
<feature type="transmembrane region" description="Helical" evidence="1">
    <location>
        <begin position="203"/>
        <end position="223"/>
    </location>
</feature>
<dbReference type="InterPro" id="IPR007891">
    <property type="entry name" value="CHASE3"/>
</dbReference>
<dbReference type="SUPFAM" id="SSF55073">
    <property type="entry name" value="Nucleotide cyclase"/>
    <property type="match status" value="1"/>
</dbReference>
<dbReference type="PANTHER" id="PTHR44757:SF2">
    <property type="entry name" value="BIOFILM ARCHITECTURE MAINTENANCE PROTEIN MBAA"/>
    <property type="match status" value="1"/>
</dbReference>
<dbReference type="CDD" id="cd01949">
    <property type="entry name" value="GGDEF"/>
    <property type="match status" value="1"/>
</dbReference>
<dbReference type="SMART" id="SM00267">
    <property type="entry name" value="GGDEF"/>
    <property type="match status" value="1"/>
</dbReference>
<dbReference type="PANTHER" id="PTHR44757">
    <property type="entry name" value="DIGUANYLATE CYCLASE DGCP"/>
    <property type="match status" value="1"/>
</dbReference>
<dbReference type="STRING" id="504800.SAMN04488085_104388"/>
<evidence type="ECO:0000313" key="5">
    <source>
        <dbReference type="Proteomes" id="UP000199152"/>
    </source>
</evidence>
<dbReference type="CDD" id="cd01948">
    <property type="entry name" value="EAL"/>
    <property type="match status" value="1"/>
</dbReference>
<keyword evidence="1" id="KW-0812">Transmembrane</keyword>
<dbReference type="PROSITE" id="PS50887">
    <property type="entry name" value="GGDEF"/>
    <property type="match status" value="1"/>
</dbReference>
<evidence type="ECO:0000313" key="4">
    <source>
        <dbReference type="EMBL" id="SFK92675.1"/>
    </source>
</evidence>
<protein>
    <submittedName>
        <fullName evidence="4">Diguanylate cyclase (GGDEF) domain-containing protein</fullName>
    </submittedName>
</protein>
<dbReference type="FunCoup" id="A0A1I4DHH3">
    <property type="interactions" value="3"/>
</dbReference>
<dbReference type="Gene3D" id="3.20.20.450">
    <property type="entry name" value="EAL domain"/>
    <property type="match status" value="1"/>
</dbReference>
<feature type="domain" description="EAL" evidence="2">
    <location>
        <begin position="432"/>
        <end position="690"/>
    </location>
</feature>
<evidence type="ECO:0000259" key="2">
    <source>
        <dbReference type="PROSITE" id="PS50883"/>
    </source>
</evidence>
<name>A0A1I4DHH3_9ACTN</name>
<keyword evidence="5" id="KW-1185">Reference proteome</keyword>
<dbReference type="Pfam" id="PF05227">
    <property type="entry name" value="CHASE3"/>
    <property type="match status" value="1"/>
</dbReference>
<dbReference type="InterPro" id="IPR029787">
    <property type="entry name" value="Nucleotide_cyclase"/>
</dbReference>
<accession>A0A1I4DHH3</accession>
<dbReference type="EMBL" id="FOSW01000004">
    <property type="protein sequence ID" value="SFK92675.1"/>
    <property type="molecule type" value="Genomic_DNA"/>
</dbReference>
<dbReference type="InParanoid" id="A0A1I4DHH3"/>
<dbReference type="Gene3D" id="3.30.70.270">
    <property type="match status" value="1"/>
</dbReference>
<dbReference type="PROSITE" id="PS50883">
    <property type="entry name" value="EAL"/>
    <property type="match status" value="1"/>
</dbReference>
<dbReference type="InterPro" id="IPR001633">
    <property type="entry name" value="EAL_dom"/>
</dbReference>
<keyword evidence="1" id="KW-0472">Membrane</keyword>
<dbReference type="CDD" id="cd19410">
    <property type="entry name" value="HK9-like_sensor"/>
    <property type="match status" value="1"/>
</dbReference>
<feature type="transmembrane region" description="Helical" evidence="1">
    <location>
        <begin position="20"/>
        <end position="42"/>
    </location>
</feature>
<keyword evidence="1" id="KW-1133">Transmembrane helix</keyword>
<gene>
    <name evidence="4" type="ORF">SAMN04488085_104388</name>
</gene>
<proteinExistence type="predicted"/>
<dbReference type="OrthoDB" id="23692at2"/>
<dbReference type="SUPFAM" id="SSF141868">
    <property type="entry name" value="EAL domain-like"/>
    <property type="match status" value="1"/>
</dbReference>
<dbReference type="Proteomes" id="UP000199152">
    <property type="component" value="Unassembled WGS sequence"/>
</dbReference>
<organism evidence="4 5">
    <name type="scientific">Geodermatophilus ruber</name>
    <dbReference type="NCBI Taxonomy" id="504800"/>
    <lineage>
        <taxon>Bacteria</taxon>
        <taxon>Bacillati</taxon>
        <taxon>Actinomycetota</taxon>
        <taxon>Actinomycetes</taxon>
        <taxon>Geodermatophilales</taxon>
        <taxon>Geodermatophilaceae</taxon>
        <taxon>Geodermatophilus</taxon>
    </lineage>
</organism>
<evidence type="ECO:0000256" key="1">
    <source>
        <dbReference type="SAM" id="Phobius"/>
    </source>
</evidence>
<dbReference type="InterPro" id="IPR043128">
    <property type="entry name" value="Rev_trsase/Diguanyl_cyclase"/>
</dbReference>
<dbReference type="Pfam" id="PF00990">
    <property type="entry name" value="GGDEF"/>
    <property type="match status" value="1"/>
</dbReference>
<dbReference type="InterPro" id="IPR035919">
    <property type="entry name" value="EAL_sf"/>
</dbReference>
<dbReference type="FunFam" id="3.30.70.270:FF:000001">
    <property type="entry name" value="Diguanylate cyclase domain protein"/>
    <property type="match status" value="1"/>
</dbReference>
<dbReference type="NCBIfam" id="TIGR00254">
    <property type="entry name" value="GGDEF"/>
    <property type="match status" value="1"/>
</dbReference>
<dbReference type="InterPro" id="IPR000160">
    <property type="entry name" value="GGDEF_dom"/>
</dbReference>
<evidence type="ECO:0000259" key="3">
    <source>
        <dbReference type="PROSITE" id="PS50887"/>
    </source>
</evidence>
<dbReference type="SMART" id="SM00052">
    <property type="entry name" value="EAL"/>
    <property type="match status" value="1"/>
</dbReference>
<dbReference type="AlphaFoldDB" id="A0A1I4DHH3"/>
<sequence length="707" mass="75823">MRQALGGGISEEDARPRSRAWLATGGWYLAAAAGLGIVVLLFQEMLLSRAVNQMLRSENMAAQAGAVQVESDRVLDLLVEAESGQRGYLLTGRREFLTSYEAAAAQVPAALQHLSELDAGYVHQHDHVRQLEELAAAKRQELAAAVELSRAGDDAAMATTVGGPGRQLMAELRAVDAALTEELDAEVAIQGEASARALDRAQWVSGTGTVLILGLLITMLGLVRHRGRLEARRAQDARERSRLMDQLAHLATHDALTGLPNRRLLRDRIDQALARSAQDRTLIAVFFIDLDHFKHVNDSRGHAVGDEVLAQLARRLRAQLRGTDTLARVGGDEFVVVCEGLTSAAQADEIAAGLADRLTGGLEVAGQRVPVSFSLGLVVAAHDRICGEAAPRALTAETLLNAADAAMYAAKDAGRAQRRHYDPAEARRRTEREGLAADLGIALAEGQLWVAYQPLVRLVGNEPVGVEALLRWDHPTRGPVSPATFIPVAEESGLIVPIGAFVLRQACAQVVAWNALRQHHGRPPLHASVNVSARQLLAPEFLDLLERTIRDSGLPAELLTLEITESVLLDSVNGAADRIEQIAATGVRLALDDFGTGYSSLSYLRRFPVETIKVDRSFTAGLGHSDADEAIISAVVSLADRLGRRVLVEGIETPDQARHVARLGAHLGQGDLYGRPTVADQLHGMLLIAPPDPRPVLDGAVPAASRA</sequence>
<dbReference type="Pfam" id="PF00563">
    <property type="entry name" value="EAL"/>
    <property type="match status" value="1"/>
</dbReference>
<dbReference type="RefSeq" id="WP_091323513.1">
    <property type="nucleotide sequence ID" value="NZ_FOSW01000004.1"/>
</dbReference>
<reference evidence="4 5" key="1">
    <citation type="submission" date="2016-10" db="EMBL/GenBank/DDBJ databases">
        <authorList>
            <person name="de Groot N.N."/>
        </authorList>
    </citation>
    <scope>NUCLEOTIDE SEQUENCE [LARGE SCALE GENOMIC DNA]</scope>
    <source>
        <strain evidence="4 5">DSM 45317</strain>
    </source>
</reference>
<feature type="domain" description="GGDEF" evidence="3">
    <location>
        <begin position="281"/>
        <end position="423"/>
    </location>
</feature>